<dbReference type="InterPro" id="IPR026960">
    <property type="entry name" value="RVT-Znf"/>
</dbReference>
<proteinExistence type="predicted"/>
<sequence length="152" mass="17257">MWLLYKERLLTRVYRSKWAPNDTTVCILCGAAPETVQHLFSGCEVTRGLWSMIGEKMGLDTSFHSLEEMWAAGKAMQQGAGDGWTKTVLQIIVPAGAWAIWRTRNEAIFRGLRPYLENMWDMFLTSLLDWGRGLARAKEIAIRNGHLMVQGP</sequence>
<accession>A0AAV9FMQ4</accession>
<name>A0AAV9FMQ4_ACOCL</name>
<reference evidence="2" key="2">
    <citation type="submission" date="2023-06" db="EMBL/GenBank/DDBJ databases">
        <authorList>
            <person name="Ma L."/>
            <person name="Liu K.-W."/>
            <person name="Li Z."/>
            <person name="Hsiao Y.-Y."/>
            <person name="Qi Y."/>
            <person name="Fu T."/>
            <person name="Tang G."/>
            <person name="Zhang D."/>
            <person name="Sun W.-H."/>
            <person name="Liu D.-K."/>
            <person name="Li Y."/>
            <person name="Chen G.-Z."/>
            <person name="Liu X.-D."/>
            <person name="Liao X.-Y."/>
            <person name="Jiang Y.-T."/>
            <person name="Yu X."/>
            <person name="Hao Y."/>
            <person name="Huang J."/>
            <person name="Zhao X.-W."/>
            <person name="Ke S."/>
            <person name="Chen Y.-Y."/>
            <person name="Wu W.-L."/>
            <person name="Hsu J.-L."/>
            <person name="Lin Y.-F."/>
            <person name="Huang M.-D."/>
            <person name="Li C.-Y."/>
            <person name="Huang L."/>
            <person name="Wang Z.-W."/>
            <person name="Zhao X."/>
            <person name="Zhong W.-Y."/>
            <person name="Peng D.-H."/>
            <person name="Ahmad S."/>
            <person name="Lan S."/>
            <person name="Zhang J.-S."/>
            <person name="Tsai W.-C."/>
            <person name="Van De Peer Y."/>
            <person name="Liu Z.-J."/>
        </authorList>
    </citation>
    <scope>NUCLEOTIDE SEQUENCE</scope>
    <source>
        <strain evidence="2">CP</strain>
        <tissue evidence="2">Leaves</tissue>
    </source>
</reference>
<reference evidence="2" key="1">
    <citation type="journal article" date="2023" name="Nat. Commun.">
        <title>Diploid and tetraploid genomes of Acorus and the evolution of monocots.</title>
        <authorList>
            <person name="Ma L."/>
            <person name="Liu K.W."/>
            <person name="Li Z."/>
            <person name="Hsiao Y.Y."/>
            <person name="Qi Y."/>
            <person name="Fu T."/>
            <person name="Tang G.D."/>
            <person name="Zhang D."/>
            <person name="Sun W.H."/>
            <person name="Liu D.K."/>
            <person name="Li Y."/>
            <person name="Chen G.Z."/>
            <person name="Liu X.D."/>
            <person name="Liao X.Y."/>
            <person name="Jiang Y.T."/>
            <person name="Yu X."/>
            <person name="Hao Y."/>
            <person name="Huang J."/>
            <person name="Zhao X.W."/>
            <person name="Ke S."/>
            <person name="Chen Y.Y."/>
            <person name="Wu W.L."/>
            <person name="Hsu J.L."/>
            <person name="Lin Y.F."/>
            <person name="Huang M.D."/>
            <person name="Li C.Y."/>
            <person name="Huang L."/>
            <person name="Wang Z.W."/>
            <person name="Zhao X."/>
            <person name="Zhong W.Y."/>
            <person name="Peng D.H."/>
            <person name="Ahmad S."/>
            <person name="Lan S."/>
            <person name="Zhang J.S."/>
            <person name="Tsai W.C."/>
            <person name="Van de Peer Y."/>
            <person name="Liu Z.J."/>
        </authorList>
    </citation>
    <scope>NUCLEOTIDE SEQUENCE</scope>
    <source>
        <strain evidence="2">CP</strain>
    </source>
</reference>
<evidence type="ECO:0000259" key="1">
    <source>
        <dbReference type="Pfam" id="PF13966"/>
    </source>
</evidence>
<dbReference type="Proteomes" id="UP001180020">
    <property type="component" value="Unassembled WGS sequence"/>
</dbReference>
<keyword evidence="3" id="KW-1185">Reference proteome</keyword>
<organism evidence="2 3">
    <name type="scientific">Acorus calamus</name>
    <name type="common">Sweet flag</name>
    <dbReference type="NCBI Taxonomy" id="4465"/>
    <lineage>
        <taxon>Eukaryota</taxon>
        <taxon>Viridiplantae</taxon>
        <taxon>Streptophyta</taxon>
        <taxon>Embryophyta</taxon>
        <taxon>Tracheophyta</taxon>
        <taxon>Spermatophyta</taxon>
        <taxon>Magnoliopsida</taxon>
        <taxon>Liliopsida</taxon>
        <taxon>Acoraceae</taxon>
        <taxon>Acorus</taxon>
    </lineage>
</organism>
<feature type="domain" description="Reverse transcriptase zinc-binding" evidence="1">
    <location>
        <begin position="1"/>
        <end position="50"/>
    </location>
</feature>
<evidence type="ECO:0000313" key="3">
    <source>
        <dbReference type="Proteomes" id="UP001180020"/>
    </source>
</evidence>
<gene>
    <name evidence="2" type="ORF">QJS10_CPA01g01157</name>
</gene>
<dbReference type="Pfam" id="PF13966">
    <property type="entry name" value="zf-RVT"/>
    <property type="match status" value="1"/>
</dbReference>
<dbReference type="EMBL" id="JAUJYO010000001">
    <property type="protein sequence ID" value="KAK1326504.1"/>
    <property type="molecule type" value="Genomic_DNA"/>
</dbReference>
<dbReference type="AlphaFoldDB" id="A0AAV9FMQ4"/>
<protein>
    <recommendedName>
        <fullName evidence="1">Reverse transcriptase zinc-binding domain-containing protein</fullName>
    </recommendedName>
</protein>
<comment type="caution">
    <text evidence="2">The sequence shown here is derived from an EMBL/GenBank/DDBJ whole genome shotgun (WGS) entry which is preliminary data.</text>
</comment>
<evidence type="ECO:0000313" key="2">
    <source>
        <dbReference type="EMBL" id="KAK1326504.1"/>
    </source>
</evidence>